<keyword evidence="13" id="KW-1185">Reference proteome</keyword>
<dbReference type="SUPFAM" id="SSF50156">
    <property type="entry name" value="PDZ domain-like"/>
    <property type="match status" value="1"/>
</dbReference>
<dbReference type="Gene3D" id="2.30.42.10">
    <property type="match status" value="1"/>
</dbReference>
<evidence type="ECO:0000256" key="9">
    <source>
        <dbReference type="SAM" id="SignalP"/>
    </source>
</evidence>
<comment type="caution">
    <text evidence="12">The sequence shown here is derived from an EMBL/GenBank/DDBJ whole genome shotgun (WGS) entry which is preliminary data.</text>
</comment>
<evidence type="ECO:0000256" key="1">
    <source>
        <dbReference type="ARBA" id="ARBA00004533"/>
    </source>
</evidence>
<evidence type="ECO:0000256" key="2">
    <source>
        <dbReference type="ARBA" id="ARBA00022448"/>
    </source>
</evidence>
<dbReference type="RefSeq" id="WP_167941797.1">
    <property type="nucleotide sequence ID" value="NZ_JAATJA010000002.1"/>
</dbReference>
<keyword evidence="9" id="KW-0732">Signal</keyword>
<dbReference type="InterPro" id="IPR041489">
    <property type="entry name" value="PDZ_6"/>
</dbReference>
<feature type="domain" description="Type II secretion system protein GspC N-terminal" evidence="10">
    <location>
        <begin position="16"/>
        <end position="154"/>
    </location>
</feature>
<evidence type="ECO:0000313" key="12">
    <source>
        <dbReference type="EMBL" id="NJB68756.1"/>
    </source>
</evidence>
<dbReference type="GO" id="GO:0005886">
    <property type="term" value="C:plasma membrane"/>
    <property type="evidence" value="ECO:0007669"/>
    <property type="project" value="UniProtKB-SubCell"/>
</dbReference>
<feature type="signal peptide" evidence="9">
    <location>
        <begin position="1"/>
        <end position="22"/>
    </location>
</feature>
<feature type="domain" description="PDZ" evidence="11">
    <location>
        <begin position="209"/>
        <end position="260"/>
    </location>
</feature>
<dbReference type="Pfam" id="PF17820">
    <property type="entry name" value="PDZ_6"/>
    <property type="match status" value="1"/>
</dbReference>
<keyword evidence="7" id="KW-1133">Transmembrane helix</keyword>
<evidence type="ECO:0000256" key="4">
    <source>
        <dbReference type="ARBA" id="ARBA00022519"/>
    </source>
</evidence>
<dbReference type="GO" id="GO:0015031">
    <property type="term" value="P:protein transport"/>
    <property type="evidence" value="ECO:0007669"/>
    <property type="project" value="UniProtKB-KW"/>
</dbReference>
<reference evidence="12 13" key="1">
    <citation type="submission" date="2020-03" db="EMBL/GenBank/DDBJ databases">
        <title>Genomic Encyclopedia of Type Strains, Phase IV (KMG-IV): sequencing the most valuable type-strain genomes for metagenomic binning, comparative biology and taxonomic classification.</title>
        <authorList>
            <person name="Goeker M."/>
        </authorList>
    </citation>
    <scope>NUCLEOTIDE SEQUENCE [LARGE SCALE GENOMIC DNA]</scope>
    <source>
        <strain evidence="12 13">DSM 24233</strain>
    </source>
</reference>
<sequence>MNIRRMATFGAITVAAYFFADAAFVLTGDAPKPPAVEIGAAHAAKPSGPPALKTFMPVVGRDLFGVKPPVVAKKKAPAPKTKVAAIDKLPVARGNLRLLGTVVSNEPKSCFAMIAKGGNEQLFRLGQKVFGSELVEVRRRAVVLRSNGKDEALFIDDVDRKDAGKSAPERMAYSMTRQQVQDNVARMDTLLTQARMVPGTRDGHKGIDVAWVKNGSLFTKLGLRKGDFITGVNGLSVTGPADALGLMGQLDKERLVVDLVRNGKPQQLVLNIN</sequence>
<dbReference type="AlphaFoldDB" id="A0A846QIR1"/>
<keyword evidence="6" id="KW-0653">Protein transport</keyword>
<evidence type="ECO:0000256" key="5">
    <source>
        <dbReference type="ARBA" id="ARBA00022692"/>
    </source>
</evidence>
<comment type="subcellular location">
    <subcellularLocation>
        <location evidence="1">Cell inner membrane</location>
    </subcellularLocation>
</comment>
<feature type="chain" id="PRO_5032498746" evidence="9">
    <location>
        <begin position="23"/>
        <end position="273"/>
    </location>
</feature>
<keyword evidence="5" id="KW-0812">Transmembrane</keyword>
<evidence type="ECO:0000256" key="6">
    <source>
        <dbReference type="ARBA" id="ARBA00022927"/>
    </source>
</evidence>
<dbReference type="Pfam" id="PF11356">
    <property type="entry name" value="T2SSC"/>
    <property type="match status" value="1"/>
</dbReference>
<dbReference type="Proteomes" id="UP000580856">
    <property type="component" value="Unassembled WGS sequence"/>
</dbReference>
<name>A0A846QIR1_9BACT</name>
<evidence type="ECO:0000256" key="8">
    <source>
        <dbReference type="ARBA" id="ARBA00023136"/>
    </source>
</evidence>
<dbReference type="Gene3D" id="2.30.30.830">
    <property type="match status" value="1"/>
</dbReference>
<evidence type="ECO:0000259" key="10">
    <source>
        <dbReference type="Pfam" id="PF11356"/>
    </source>
</evidence>
<proteinExistence type="predicted"/>
<keyword evidence="2" id="KW-0813">Transport</keyword>
<keyword evidence="8" id="KW-0472">Membrane</keyword>
<evidence type="ECO:0000313" key="13">
    <source>
        <dbReference type="Proteomes" id="UP000580856"/>
    </source>
</evidence>
<gene>
    <name evidence="12" type="ORF">GGQ74_002429</name>
</gene>
<dbReference type="InterPro" id="IPR036034">
    <property type="entry name" value="PDZ_sf"/>
</dbReference>
<dbReference type="EMBL" id="JAATJA010000002">
    <property type="protein sequence ID" value="NJB68756.1"/>
    <property type="molecule type" value="Genomic_DNA"/>
</dbReference>
<accession>A0A846QIR1</accession>
<protein>
    <submittedName>
        <fullName evidence="12">General secretion pathway protein C</fullName>
    </submittedName>
</protein>
<dbReference type="InterPro" id="IPR024961">
    <property type="entry name" value="T2SS_GspC_N"/>
</dbReference>
<evidence type="ECO:0000259" key="11">
    <source>
        <dbReference type="Pfam" id="PF17820"/>
    </source>
</evidence>
<keyword evidence="3" id="KW-1003">Cell membrane</keyword>
<organism evidence="12 13">
    <name type="scientific">Desulfobaculum xiamenense</name>
    <dbReference type="NCBI Taxonomy" id="995050"/>
    <lineage>
        <taxon>Bacteria</taxon>
        <taxon>Pseudomonadati</taxon>
        <taxon>Thermodesulfobacteriota</taxon>
        <taxon>Desulfovibrionia</taxon>
        <taxon>Desulfovibrionales</taxon>
        <taxon>Desulfovibrionaceae</taxon>
        <taxon>Desulfobaculum</taxon>
    </lineage>
</organism>
<evidence type="ECO:0000256" key="7">
    <source>
        <dbReference type="ARBA" id="ARBA00022989"/>
    </source>
</evidence>
<keyword evidence="4" id="KW-0997">Cell inner membrane</keyword>
<evidence type="ECO:0000256" key="3">
    <source>
        <dbReference type="ARBA" id="ARBA00022475"/>
    </source>
</evidence>